<organism evidence="1 2">
    <name type="scientific">Necator americanus</name>
    <name type="common">Human hookworm</name>
    <dbReference type="NCBI Taxonomy" id="51031"/>
    <lineage>
        <taxon>Eukaryota</taxon>
        <taxon>Metazoa</taxon>
        <taxon>Ecdysozoa</taxon>
        <taxon>Nematoda</taxon>
        <taxon>Chromadorea</taxon>
        <taxon>Rhabditida</taxon>
        <taxon>Rhabditina</taxon>
        <taxon>Rhabditomorpha</taxon>
        <taxon>Strongyloidea</taxon>
        <taxon>Ancylostomatidae</taxon>
        <taxon>Bunostominae</taxon>
        <taxon>Necator</taxon>
    </lineage>
</organism>
<dbReference type="EMBL" id="KI657988">
    <property type="protein sequence ID" value="ETN84230.1"/>
    <property type="molecule type" value="Genomic_DNA"/>
</dbReference>
<evidence type="ECO:0000313" key="1">
    <source>
        <dbReference type="EMBL" id="ETN84230.1"/>
    </source>
</evidence>
<sequence>MYEQMLSNYRTAKARSCDDNMKLVRHEENGWQVSANRGWSRLPEEVRPALRVIATPRRTAGQGFIDFPGVFRMLYDDIRAILNLITFTTITKDSQG</sequence>
<gene>
    <name evidence="1" type="ORF">NECAME_06974</name>
</gene>
<protein>
    <submittedName>
        <fullName evidence="1">Uncharacterized protein</fullName>
    </submittedName>
</protein>
<dbReference type="KEGG" id="nai:NECAME_06974"/>
<dbReference type="AlphaFoldDB" id="W2TQ77"/>
<name>W2TQ77_NECAM</name>
<dbReference type="Proteomes" id="UP000053676">
    <property type="component" value="Unassembled WGS sequence"/>
</dbReference>
<accession>W2TQ77</accession>
<evidence type="ECO:0000313" key="2">
    <source>
        <dbReference type="Proteomes" id="UP000053676"/>
    </source>
</evidence>
<reference evidence="2" key="1">
    <citation type="journal article" date="2014" name="Nat. Genet.">
        <title>Genome of the human hookworm Necator americanus.</title>
        <authorList>
            <person name="Tang Y.T."/>
            <person name="Gao X."/>
            <person name="Rosa B.A."/>
            <person name="Abubucker S."/>
            <person name="Hallsworth-Pepin K."/>
            <person name="Martin J."/>
            <person name="Tyagi R."/>
            <person name="Heizer E."/>
            <person name="Zhang X."/>
            <person name="Bhonagiri-Palsikar V."/>
            <person name="Minx P."/>
            <person name="Warren W.C."/>
            <person name="Wang Q."/>
            <person name="Zhan B."/>
            <person name="Hotez P.J."/>
            <person name="Sternberg P.W."/>
            <person name="Dougall A."/>
            <person name="Gaze S.T."/>
            <person name="Mulvenna J."/>
            <person name="Sotillo J."/>
            <person name="Ranganathan S."/>
            <person name="Rabelo E.M."/>
            <person name="Wilson R.K."/>
            <person name="Felgner P.L."/>
            <person name="Bethony J."/>
            <person name="Hawdon J.M."/>
            <person name="Gasser R.B."/>
            <person name="Loukas A."/>
            <person name="Mitreva M."/>
        </authorList>
    </citation>
    <scope>NUCLEOTIDE SEQUENCE [LARGE SCALE GENOMIC DNA]</scope>
</reference>
<keyword evidence="2" id="KW-1185">Reference proteome</keyword>
<proteinExistence type="predicted"/>